<comment type="caution">
    <text evidence="10">The sequence shown here is derived from an EMBL/GenBank/DDBJ whole genome shotgun (WGS) entry which is preliminary data.</text>
</comment>
<organism evidence="10 11">
    <name type="scientific">Emticicia aquatilis</name>
    <dbReference type="NCBI Taxonomy" id="1537369"/>
    <lineage>
        <taxon>Bacteria</taxon>
        <taxon>Pseudomonadati</taxon>
        <taxon>Bacteroidota</taxon>
        <taxon>Cytophagia</taxon>
        <taxon>Cytophagales</taxon>
        <taxon>Leadbetterellaceae</taxon>
        <taxon>Emticicia</taxon>
    </lineage>
</organism>
<comment type="subcellular location">
    <subcellularLocation>
        <location evidence="1">Cell membrane</location>
        <topology evidence="1">Multi-pass membrane protein</topology>
    </subcellularLocation>
</comment>
<evidence type="ECO:0000313" key="10">
    <source>
        <dbReference type="EMBL" id="GGD83345.1"/>
    </source>
</evidence>
<accession>A0A916ZB10</accession>
<dbReference type="GO" id="GO:0005254">
    <property type="term" value="F:chloride channel activity"/>
    <property type="evidence" value="ECO:0007669"/>
    <property type="project" value="InterPro"/>
</dbReference>
<comment type="similarity">
    <text evidence="8">Belongs to the anion channel-forming bestrophin (TC 1.A.46) family.</text>
</comment>
<evidence type="ECO:0000256" key="8">
    <source>
        <dbReference type="ARBA" id="ARBA00034708"/>
    </source>
</evidence>
<evidence type="ECO:0000256" key="1">
    <source>
        <dbReference type="ARBA" id="ARBA00004651"/>
    </source>
</evidence>
<feature type="transmembrane region" description="Helical" evidence="9">
    <location>
        <begin position="238"/>
        <end position="257"/>
    </location>
</feature>
<dbReference type="Proteomes" id="UP000609064">
    <property type="component" value="Unassembled WGS sequence"/>
</dbReference>
<dbReference type="AlphaFoldDB" id="A0A916ZB10"/>
<keyword evidence="2" id="KW-0813">Transport</keyword>
<evidence type="ECO:0000256" key="6">
    <source>
        <dbReference type="ARBA" id="ARBA00023065"/>
    </source>
</evidence>
<evidence type="ECO:0000256" key="4">
    <source>
        <dbReference type="ARBA" id="ARBA00022692"/>
    </source>
</evidence>
<dbReference type="EMBL" id="BMKK01000023">
    <property type="protein sequence ID" value="GGD83345.1"/>
    <property type="molecule type" value="Genomic_DNA"/>
</dbReference>
<feature type="transmembrane region" description="Helical" evidence="9">
    <location>
        <begin position="21"/>
        <end position="42"/>
    </location>
</feature>
<feature type="transmembrane region" description="Helical" evidence="9">
    <location>
        <begin position="54"/>
        <end position="72"/>
    </location>
</feature>
<feature type="transmembrane region" description="Helical" evidence="9">
    <location>
        <begin position="212"/>
        <end position="232"/>
    </location>
</feature>
<evidence type="ECO:0000256" key="9">
    <source>
        <dbReference type="SAM" id="Phobius"/>
    </source>
</evidence>
<keyword evidence="4 9" id="KW-0812">Transmembrane</keyword>
<dbReference type="PANTHER" id="PTHR33281:SF19">
    <property type="entry name" value="VOLTAGE-DEPENDENT ANION CHANNEL-FORMING PROTEIN YNEE"/>
    <property type="match status" value="1"/>
</dbReference>
<protein>
    <submittedName>
        <fullName evidence="10">Membrane protein</fullName>
    </submittedName>
</protein>
<evidence type="ECO:0000256" key="2">
    <source>
        <dbReference type="ARBA" id="ARBA00022448"/>
    </source>
</evidence>
<keyword evidence="5 9" id="KW-1133">Transmembrane helix</keyword>
<evidence type="ECO:0000256" key="7">
    <source>
        <dbReference type="ARBA" id="ARBA00023136"/>
    </source>
</evidence>
<keyword evidence="6" id="KW-0406">Ion transport</keyword>
<evidence type="ECO:0000313" key="11">
    <source>
        <dbReference type="Proteomes" id="UP000609064"/>
    </source>
</evidence>
<sequence length="290" mass="33729">MLIYNPKDWWKLIFYFHKADTFRKLLPAMLGVMAYTAFISYLENDIFHFLPLKNPLAIHSLVGFVLSLLLVFRTNSSYDRWWEGRKIWGGFTNNSRNLALKLSAILPEGHDSKEIFRVLIGNYIHAVKDHLRGNVNHKHLEYIANYDEAFYVNYKHTPNRIGQAIYLEINRLYKSGVINAEQLLILNNELSSFTDNLGACERIRNTPIPSSYNIFIKKMIFLYVFTMPFGFVLEFKHWAAPIVTLIFYAFAGIEMIAEEIEDPFGTDNNDLQLDSIVKNVKGNLVEIFRS</sequence>
<dbReference type="PANTHER" id="PTHR33281">
    <property type="entry name" value="UPF0187 PROTEIN YNEE"/>
    <property type="match status" value="1"/>
</dbReference>
<keyword evidence="11" id="KW-1185">Reference proteome</keyword>
<keyword evidence="3" id="KW-1003">Cell membrane</keyword>
<dbReference type="GO" id="GO:0005886">
    <property type="term" value="C:plasma membrane"/>
    <property type="evidence" value="ECO:0007669"/>
    <property type="project" value="UniProtKB-SubCell"/>
</dbReference>
<reference evidence="10" key="1">
    <citation type="journal article" date="2014" name="Int. J. Syst. Evol. Microbiol.">
        <title>Complete genome sequence of Corynebacterium casei LMG S-19264T (=DSM 44701T), isolated from a smear-ripened cheese.</title>
        <authorList>
            <consortium name="US DOE Joint Genome Institute (JGI-PGF)"/>
            <person name="Walter F."/>
            <person name="Albersmeier A."/>
            <person name="Kalinowski J."/>
            <person name="Ruckert C."/>
        </authorList>
    </citation>
    <scope>NUCLEOTIDE SEQUENCE</scope>
    <source>
        <strain evidence="10">CGMCC 1.15958</strain>
    </source>
</reference>
<proteinExistence type="inferred from homology"/>
<gene>
    <name evidence="10" type="ORF">GCM10011514_54250</name>
</gene>
<evidence type="ECO:0000256" key="3">
    <source>
        <dbReference type="ARBA" id="ARBA00022475"/>
    </source>
</evidence>
<reference evidence="10" key="2">
    <citation type="submission" date="2020-09" db="EMBL/GenBank/DDBJ databases">
        <authorList>
            <person name="Sun Q."/>
            <person name="Zhou Y."/>
        </authorList>
    </citation>
    <scope>NUCLEOTIDE SEQUENCE</scope>
    <source>
        <strain evidence="10">CGMCC 1.15958</strain>
    </source>
</reference>
<evidence type="ECO:0000256" key="5">
    <source>
        <dbReference type="ARBA" id="ARBA00022989"/>
    </source>
</evidence>
<keyword evidence="7 9" id="KW-0472">Membrane</keyword>
<dbReference type="RefSeq" id="WP_188771514.1">
    <property type="nucleotide sequence ID" value="NZ_BMKK01000023.1"/>
</dbReference>
<dbReference type="InterPro" id="IPR044669">
    <property type="entry name" value="YneE/VCCN1/2-like"/>
</dbReference>
<name>A0A916ZB10_9BACT</name>
<dbReference type="Pfam" id="PF25539">
    <property type="entry name" value="Bestrophin_2"/>
    <property type="match status" value="1"/>
</dbReference>